<dbReference type="GeneID" id="26737135"/>
<feature type="domain" description="4Fe-4S ferredoxin-type" evidence="1">
    <location>
        <begin position="166"/>
        <end position="195"/>
    </location>
</feature>
<dbReference type="PROSITE" id="PS51379">
    <property type="entry name" value="4FE4S_FER_2"/>
    <property type="match status" value="8"/>
</dbReference>
<dbReference type="PANTHER" id="PTHR43193:SF2">
    <property type="entry name" value="POLYFERREDOXIN PROTEIN FWDF"/>
    <property type="match status" value="1"/>
</dbReference>
<feature type="domain" description="4Fe-4S ferredoxin-type" evidence="1">
    <location>
        <begin position="278"/>
        <end position="307"/>
    </location>
</feature>
<organism evidence="2 3">
    <name type="scientific">Methanobrevibacter millerae</name>
    <dbReference type="NCBI Taxonomy" id="230361"/>
    <lineage>
        <taxon>Archaea</taxon>
        <taxon>Methanobacteriati</taxon>
        <taxon>Methanobacteriota</taxon>
        <taxon>Methanomada group</taxon>
        <taxon>Methanobacteria</taxon>
        <taxon>Methanobacteriales</taxon>
        <taxon>Methanobacteriaceae</taxon>
        <taxon>Methanobrevibacter</taxon>
    </lineage>
</organism>
<dbReference type="Pfam" id="PF00037">
    <property type="entry name" value="Fer4"/>
    <property type="match status" value="2"/>
</dbReference>
<name>A0A0U3EMX1_9EURY</name>
<dbReference type="InterPro" id="IPR017896">
    <property type="entry name" value="4Fe4S_Fe-S-bd"/>
</dbReference>
<dbReference type="NCBIfam" id="NF042909">
    <property type="entry name" value="FMH_DH_FwdF"/>
    <property type="match status" value="1"/>
</dbReference>
<evidence type="ECO:0000313" key="2">
    <source>
        <dbReference type="EMBL" id="ALT69933.1"/>
    </source>
</evidence>
<dbReference type="InterPro" id="IPR017900">
    <property type="entry name" value="4Fe4S_Fe_S_CS"/>
</dbReference>
<reference evidence="2 3" key="1">
    <citation type="submission" date="2015-04" db="EMBL/GenBank/DDBJ databases">
        <title>The complete genome sequence of the rumen methanogen Methanobrevibacter millerae SM9.</title>
        <authorList>
            <person name="Leahy S.C."/>
            <person name="Kelly W.J."/>
            <person name="Pacheco D.M."/>
            <person name="Li D."/>
            <person name="Altermann E."/>
            <person name="Attwood G.T."/>
        </authorList>
    </citation>
    <scope>NUCLEOTIDE SEQUENCE [LARGE SCALE GENOMIC DNA]</scope>
    <source>
        <strain evidence="2 3">SM9</strain>
    </source>
</reference>
<dbReference type="CDD" id="cd10549">
    <property type="entry name" value="MtMvhB_like"/>
    <property type="match status" value="2"/>
</dbReference>
<dbReference type="PROSITE" id="PS00198">
    <property type="entry name" value="4FE4S_FER_1"/>
    <property type="match status" value="5"/>
</dbReference>
<gene>
    <name evidence="2" type="primary">fwdF</name>
    <name evidence="2" type="ORF">sm9_2177</name>
</gene>
<feature type="domain" description="4Fe-4S ferredoxin-type" evidence="1">
    <location>
        <begin position="127"/>
        <end position="156"/>
    </location>
</feature>
<feature type="domain" description="4Fe-4S ferredoxin-type" evidence="1">
    <location>
        <begin position="23"/>
        <end position="52"/>
    </location>
</feature>
<dbReference type="PANTHER" id="PTHR43193">
    <property type="match status" value="1"/>
</dbReference>
<protein>
    <submittedName>
        <fullName evidence="2">Tungsten formylmethanofuran dehydrogenase subunit F FwdF</fullName>
    </submittedName>
</protein>
<accession>A0A0U3EMX1</accession>
<feature type="domain" description="4Fe-4S ferredoxin-type" evidence="1">
    <location>
        <begin position="199"/>
        <end position="228"/>
    </location>
</feature>
<dbReference type="RefSeq" id="WP_058740138.1">
    <property type="nucleotide sequence ID" value="NZ_CP011266.1"/>
</dbReference>
<dbReference type="PIRSF" id="PIRSF005658">
    <property type="entry name" value="FwdF"/>
    <property type="match status" value="1"/>
</dbReference>
<sequence length="365" mass="39867">MIRNLKEVNDNNFDITRSAEEVRNLSFKDHVCIGCGICESTCPVGAITLNEIAIDSRVQVANNVYFSGHEKIAQNFHDEFDVQRISINEDKCVLCGMCSGLCPVDALVLTIDGVPIREIEAYPHYNAFSEIDDDECVYCKRCEIACPRDAIVIDRTLPDRADLVTGEIEVNDDDCIYCGVCEELCPAEAIIVDKETGKESIEINTDKCVYCLVCKKACPTNAIKALCRICSYGEYDIDLSKAVVKGNSVIDSELCVYCGWCEGVCPTDAAKAKKPFEGTIEVDQEKCQACGACVDICKCNALAFPVSTGPGSRLDHIVAQPDYCIKCKACAKACPNGAITVKRTDIDHTPTNSATWTDALNAIKD</sequence>
<evidence type="ECO:0000259" key="1">
    <source>
        <dbReference type="PROSITE" id="PS51379"/>
    </source>
</evidence>
<dbReference type="PATRIC" id="fig|230361.4.peg.2250"/>
<proteinExistence type="predicted"/>
<dbReference type="OrthoDB" id="23833at2157"/>
<dbReference type="InterPro" id="IPR052977">
    <property type="entry name" value="Polyferredoxin-like_ET"/>
</dbReference>
<keyword evidence="3" id="KW-1185">Reference proteome</keyword>
<feature type="domain" description="4Fe-4S ferredoxin-type" evidence="1">
    <location>
        <begin position="315"/>
        <end position="344"/>
    </location>
</feature>
<evidence type="ECO:0000313" key="3">
    <source>
        <dbReference type="Proteomes" id="UP000067738"/>
    </source>
</evidence>
<dbReference type="Pfam" id="PF12838">
    <property type="entry name" value="Fer4_7"/>
    <property type="match status" value="2"/>
</dbReference>
<dbReference type="KEGG" id="mmil:sm9_2177"/>
<dbReference type="AlphaFoldDB" id="A0A0U3EMX1"/>
<dbReference type="Gene3D" id="3.30.70.20">
    <property type="match status" value="5"/>
</dbReference>
<dbReference type="InterPro" id="IPR043256">
    <property type="entry name" value="MvhB-like"/>
</dbReference>
<feature type="domain" description="4Fe-4S ferredoxin-type" evidence="1">
    <location>
        <begin position="246"/>
        <end position="275"/>
    </location>
</feature>
<dbReference type="SUPFAM" id="SSF54862">
    <property type="entry name" value="4Fe-4S ferredoxins"/>
    <property type="match status" value="2"/>
</dbReference>
<dbReference type="GO" id="GO:0016491">
    <property type="term" value="F:oxidoreductase activity"/>
    <property type="evidence" value="ECO:0007669"/>
    <property type="project" value="UniProtKB-ARBA"/>
</dbReference>
<dbReference type="Pfam" id="PF13237">
    <property type="entry name" value="Fer4_10"/>
    <property type="match status" value="1"/>
</dbReference>
<dbReference type="EMBL" id="CP011266">
    <property type="protein sequence ID" value="ALT69933.1"/>
    <property type="molecule type" value="Genomic_DNA"/>
</dbReference>
<dbReference type="Proteomes" id="UP000067738">
    <property type="component" value="Chromosome"/>
</dbReference>
<dbReference type="InterPro" id="IPR053559">
    <property type="entry name" value="Polyferredoxin"/>
</dbReference>
<feature type="domain" description="4Fe-4S ferredoxin-type" evidence="1">
    <location>
        <begin position="83"/>
        <end position="112"/>
    </location>
</feature>